<feature type="region of interest" description="Disordered" evidence="1">
    <location>
        <begin position="168"/>
        <end position="190"/>
    </location>
</feature>
<feature type="transmembrane region" description="Helical" evidence="2">
    <location>
        <begin position="72"/>
        <end position="92"/>
    </location>
</feature>
<proteinExistence type="predicted"/>
<feature type="transmembrane region" description="Helical" evidence="2">
    <location>
        <begin position="139"/>
        <end position="157"/>
    </location>
</feature>
<evidence type="ECO:0000313" key="4">
    <source>
        <dbReference type="EMBL" id="MDD9207122.1"/>
    </source>
</evidence>
<dbReference type="Pfam" id="PF09335">
    <property type="entry name" value="VTT_dom"/>
    <property type="match status" value="1"/>
</dbReference>
<gene>
    <name evidence="4" type="ORF">PU560_11700</name>
</gene>
<protein>
    <submittedName>
        <fullName evidence="4">VTT domain-containing protein</fullName>
    </submittedName>
</protein>
<feature type="domain" description="VTT" evidence="3">
    <location>
        <begin position="8"/>
        <end position="124"/>
    </location>
</feature>
<sequence>MPEFLTTWPFWLVFAFMFSGALVRGQATYWTGRVVTEQALRRTHPQHGWRRRAHEALQGAGTQRGVDAIRRWGLVAVPFSFLTVGLLTMVNAGAGVLRIRWSHYTVAMVPGALAWALIYSTIGWAVWSAALAAAAGSPAGIAGLVVVTLLVVGAVVTRRRRARLPDMTRALDVPAEPEPRDGSRPAPRNG</sequence>
<dbReference type="EMBL" id="JARACI010001048">
    <property type="protein sequence ID" value="MDD9207122.1"/>
    <property type="molecule type" value="Genomic_DNA"/>
</dbReference>
<keyword evidence="2" id="KW-0812">Transmembrane</keyword>
<evidence type="ECO:0000256" key="2">
    <source>
        <dbReference type="SAM" id="Phobius"/>
    </source>
</evidence>
<accession>A0ABT5TYH0</accession>
<evidence type="ECO:0000256" key="1">
    <source>
        <dbReference type="SAM" id="MobiDB-lite"/>
    </source>
</evidence>
<feature type="transmembrane region" description="Helical" evidence="2">
    <location>
        <begin position="104"/>
        <end position="127"/>
    </location>
</feature>
<organism evidence="4 5">
    <name type="scientific">Georgenia halotolerans</name>
    <dbReference type="NCBI Taxonomy" id="3028317"/>
    <lineage>
        <taxon>Bacteria</taxon>
        <taxon>Bacillati</taxon>
        <taxon>Actinomycetota</taxon>
        <taxon>Actinomycetes</taxon>
        <taxon>Micrococcales</taxon>
        <taxon>Bogoriellaceae</taxon>
        <taxon>Georgenia</taxon>
    </lineage>
</organism>
<comment type="caution">
    <text evidence="4">The sequence shown here is derived from an EMBL/GenBank/DDBJ whole genome shotgun (WGS) entry which is preliminary data.</text>
</comment>
<evidence type="ECO:0000313" key="5">
    <source>
        <dbReference type="Proteomes" id="UP001165561"/>
    </source>
</evidence>
<dbReference type="InterPro" id="IPR032816">
    <property type="entry name" value="VTT_dom"/>
</dbReference>
<keyword evidence="5" id="KW-1185">Reference proteome</keyword>
<evidence type="ECO:0000259" key="3">
    <source>
        <dbReference type="Pfam" id="PF09335"/>
    </source>
</evidence>
<name>A0ABT5TYH0_9MICO</name>
<dbReference type="Proteomes" id="UP001165561">
    <property type="component" value="Unassembled WGS sequence"/>
</dbReference>
<reference evidence="4" key="1">
    <citation type="submission" date="2023-02" db="EMBL/GenBank/DDBJ databases">
        <title>Georgenia sp.10Sc9-8, isolated from a soil sample collected from the Taklamakan desert.</title>
        <authorList>
            <person name="Liu S."/>
        </authorList>
    </citation>
    <scope>NUCLEOTIDE SEQUENCE</scope>
    <source>
        <strain evidence="4">10Sc9-8</strain>
    </source>
</reference>
<keyword evidence="2" id="KW-0472">Membrane</keyword>
<keyword evidence="2" id="KW-1133">Transmembrane helix</keyword>